<dbReference type="PANTHER" id="PTHR33153">
    <property type="entry name" value="MYND-TYPE DOMAIN-CONTAINING PROTEIN"/>
    <property type="match status" value="1"/>
</dbReference>
<keyword evidence="3" id="KW-1185">Reference proteome</keyword>
<evidence type="ECO:0000313" key="2">
    <source>
        <dbReference type="EMBL" id="CAB4000928.1"/>
    </source>
</evidence>
<dbReference type="OrthoDB" id="410478at2759"/>
<sequence>MSFQPSVATNCRLVYSPDCNSSSKQNCGLPQSGTIQKLSKENNVETLTKIKNKQRLPKLSFKSVAKVQGKHCCCKKCLPGGETGLSKSDIMACRKEFWKLDENEQWNYILTFFHTNAIKSSGRQQRHESLPIYLAKWQAKPSGFISLVSFLTEITALILCLNYSTKEVETAQCPQQGRKKKILPPRKEKHFKSKEIFKSYCGRNGPRKNPSSTLPPKIEKGSSGFLPMYITGVLAHGQDLKFCFVDLLKWPADANTTFNVILAVLKFIKEKVKLSYLMVGHTHEDVDQMFSSISATLGRQSAHTLQSHASFTPDPITADLSTIWDVKSWLQPYNPALKKHSRHHSFRFQKGKGKYAEHIEMCYRNWSKCKWKEWPPTKPEDIIRTLDVVPTGSPSILRPVYSKCPSVDDMRSGDYSNSAPDFLLTNRIGC</sequence>
<dbReference type="Pfam" id="PF25273">
    <property type="entry name" value="DUF7869"/>
    <property type="match status" value="2"/>
</dbReference>
<dbReference type="AlphaFoldDB" id="A0A6S7IAC3"/>
<dbReference type="InterPro" id="IPR057191">
    <property type="entry name" value="DUF7869"/>
</dbReference>
<organism evidence="2 3">
    <name type="scientific">Paramuricea clavata</name>
    <name type="common">Red gorgonian</name>
    <name type="synonym">Violescent sea-whip</name>
    <dbReference type="NCBI Taxonomy" id="317549"/>
    <lineage>
        <taxon>Eukaryota</taxon>
        <taxon>Metazoa</taxon>
        <taxon>Cnidaria</taxon>
        <taxon>Anthozoa</taxon>
        <taxon>Octocorallia</taxon>
        <taxon>Malacalcyonacea</taxon>
        <taxon>Plexauridae</taxon>
        <taxon>Paramuricea</taxon>
    </lineage>
</organism>
<accession>A0A6S7IAC3</accession>
<name>A0A6S7IAC3_PARCT</name>
<dbReference type="PANTHER" id="PTHR33153:SF3">
    <property type="entry name" value="TRAFFICKING PROTEIN PARTICLE COMPLEX SUBUNIT 11 DOMAIN-CONTAINING PROTEIN"/>
    <property type="match status" value="1"/>
</dbReference>
<comment type="caution">
    <text evidence="2">The sequence shown here is derived from an EMBL/GenBank/DDBJ whole genome shotgun (WGS) entry which is preliminary data.</text>
</comment>
<reference evidence="2" key="1">
    <citation type="submission" date="2020-04" db="EMBL/GenBank/DDBJ databases">
        <authorList>
            <person name="Alioto T."/>
            <person name="Alioto T."/>
            <person name="Gomez Garrido J."/>
        </authorList>
    </citation>
    <scope>NUCLEOTIDE SEQUENCE</scope>
    <source>
        <strain evidence="2">A484AB</strain>
    </source>
</reference>
<evidence type="ECO:0000259" key="1">
    <source>
        <dbReference type="Pfam" id="PF25273"/>
    </source>
</evidence>
<feature type="domain" description="DUF7869" evidence="1">
    <location>
        <begin position="269"/>
        <end position="367"/>
    </location>
</feature>
<dbReference type="Proteomes" id="UP001152795">
    <property type="component" value="Unassembled WGS sequence"/>
</dbReference>
<proteinExistence type="predicted"/>
<feature type="domain" description="DUF7869" evidence="1">
    <location>
        <begin position="224"/>
        <end position="268"/>
    </location>
</feature>
<dbReference type="EMBL" id="CACRXK020003963">
    <property type="protein sequence ID" value="CAB4000928.1"/>
    <property type="molecule type" value="Genomic_DNA"/>
</dbReference>
<gene>
    <name evidence="2" type="ORF">PACLA_8A079973</name>
</gene>
<evidence type="ECO:0000313" key="3">
    <source>
        <dbReference type="Proteomes" id="UP001152795"/>
    </source>
</evidence>
<protein>
    <recommendedName>
        <fullName evidence="1">DUF7869 domain-containing protein</fullName>
    </recommendedName>
</protein>